<dbReference type="Proteomes" id="UP000242850">
    <property type="component" value="Unassembled WGS sequence"/>
</dbReference>
<feature type="transmembrane region" description="Helical" evidence="7">
    <location>
        <begin position="361"/>
        <end position="381"/>
    </location>
</feature>
<gene>
    <name evidence="9" type="ORF">SAMN05660865_01320</name>
</gene>
<dbReference type="InterPro" id="IPR036259">
    <property type="entry name" value="MFS_trans_sf"/>
</dbReference>
<evidence type="ECO:0000259" key="8">
    <source>
        <dbReference type="PROSITE" id="PS50850"/>
    </source>
</evidence>
<keyword evidence="10" id="KW-1185">Reference proteome</keyword>
<protein>
    <submittedName>
        <fullName evidence="9">Major Facilitator Superfamily protein</fullName>
    </submittedName>
</protein>
<feature type="transmembrane region" description="Helical" evidence="7">
    <location>
        <begin position="133"/>
        <end position="152"/>
    </location>
</feature>
<feature type="transmembrane region" description="Helical" evidence="7">
    <location>
        <begin position="99"/>
        <end position="121"/>
    </location>
</feature>
<organism evidence="9 10">
    <name type="scientific">Caloramator fervidus</name>
    <dbReference type="NCBI Taxonomy" id="29344"/>
    <lineage>
        <taxon>Bacteria</taxon>
        <taxon>Bacillati</taxon>
        <taxon>Bacillota</taxon>
        <taxon>Clostridia</taxon>
        <taxon>Eubacteriales</taxon>
        <taxon>Clostridiaceae</taxon>
        <taxon>Caloramator</taxon>
    </lineage>
</organism>
<reference evidence="10" key="1">
    <citation type="submission" date="2016-10" db="EMBL/GenBank/DDBJ databases">
        <authorList>
            <person name="Varghese N."/>
            <person name="Submissions S."/>
        </authorList>
    </citation>
    <scope>NUCLEOTIDE SEQUENCE [LARGE SCALE GENOMIC DNA]</scope>
    <source>
        <strain evidence="10">DSM 5463</strain>
    </source>
</reference>
<dbReference type="InterPro" id="IPR011701">
    <property type="entry name" value="MFS"/>
</dbReference>
<feature type="transmembrane region" description="Helical" evidence="7">
    <location>
        <begin position="297"/>
        <end position="315"/>
    </location>
</feature>
<feature type="transmembrane region" description="Helical" evidence="7">
    <location>
        <begin position="241"/>
        <end position="260"/>
    </location>
</feature>
<sequence>MKIKSLKKDILFYLIFELFLGIFVGAYGFLLGPYIMSIGYKENLVGTISLVQTTSFALFAYFAGILSTKFKTKTLFVLSSLLCFFSSLLFAFYVKIITIILATIIYALGLSIVVVIKTPFIVKNTKGFNTVKIISIVLAYCITTNLIGNYLAGYISSILEYRKVWFIFGLFSLLSALPALLIKSDKTNISKVEYRKIQITPRMIFLILYTSLGSFAFGLIGSYYTTFLINKLNLNAKNASFINSFNIIGTILAMFISPYISKRIGKTKTLWYTKVLCFPTLCGLSFISLISKLSIPLLSLLYFLRALFLNIPIPIENDLILKSVSLENQAKFNSLVVLTNNITISLSSLMAGFIISEMPNGYEISFILSSIFFLMQGFMFYKFSSNFIKKNKNDGLYF</sequence>
<keyword evidence="6 7" id="KW-0472">Membrane</keyword>
<feature type="domain" description="Major facilitator superfamily (MFS) profile" evidence="8">
    <location>
        <begin position="9"/>
        <end position="388"/>
    </location>
</feature>
<evidence type="ECO:0000256" key="6">
    <source>
        <dbReference type="ARBA" id="ARBA00023136"/>
    </source>
</evidence>
<feature type="transmembrane region" description="Helical" evidence="7">
    <location>
        <begin position="203"/>
        <end position="229"/>
    </location>
</feature>
<keyword evidence="2" id="KW-0813">Transport</keyword>
<evidence type="ECO:0000256" key="4">
    <source>
        <dbReference type="ARBA" id="ARBA00022692"/>
    </source>
</evidence>
<keyword evidence="4 7" id="KW-0812">Transmembrane</keyword>
<feature type="transmembrane region" description="Helical" evidence="7">
    <location>
        <begin position="75"/>
        <end position="93"/>
    </location>
</feature>
<evidence type="ECO:0000256" key="2">
    <source>
        <dbReference type="ARBA" id="ARBA00022448"/>
    </source>
</evidence>
<keyword evidence="5 7" id="KW-1133">Transmembrane helix</keyword>
<dbReference type="GO" id="GO:0005886">
    <property type="term" value="C:plasma membrane"/>
    <property type="evidence" value="ECO:0007669"/>
    <property type="project" value="UniProtKB-SubCell"/>
</dbReference>
<dbReference type="PANTHER" id="PTHR43124:SF3">
    <property type="entry name" value="CHLORAMPHENICOL EFFLUX PUMP RV0191"/>
    <property type="match status" value="1"/>
</dbReference>
<feature type="transmembrane region" description="Helical" evidence="7">
    <location>
        <begin position="12"/>
        <end position="32"/>
    </location>
</feature>
<dbReference type="OrthoDB" id="1950900at2"/>
<feature type="transmembrane region" description="Helical" evidence="7">
    <location>
        <begin position="44"/>
        <end position="63"/>
    </location>
</feature>
<proteinExistence type="predicted"/>
<dbReference type="SUPFAM" id="SSF103473">
    <property type="entry name" value="MFS general substrate transporter"/>
    <property type="match status" value="1"/>
</dbReference>
<evidence type="ECO:0000256" key="5">
    <source>
        <dbReference type="ARBA" id="ARBA00022989"/>
    </source>
</evidence>
<comment type="subcellular location">
    <subcellularLocation>
        <location evidence="1">Cell membrane</location>
        <topology evidence="1">Multi-pass membrane protein</topology>
    </subcellularLocation>
</comment>
<dbReference type="AlphaFoldDB" id="A0A1H5VYT6"/>
<dbReference type="Pfam" id="PF07690">
    <property type="entry name" value="MFS_1"/>
    <property type="match status" value="1"/>
</dbReference>
<keyword evidence="3" id="KW-1003">Cell membrane</keyword>
<dbReference type="GO" id="GO:0022857">
    <property type="term" value="F:transmembrane transporter activity"/>
    <property type="evidence" value="ECO:0007669"/>
    <property type="project" value="InterPro"/>
</dbReference>
<evidence type="ECO:0000256" key="7">
    <source>
        <dbReference type="SAM" id="Phobius"/>
    </source>
</evidence>
<evidence type="ECO:0000256" key="3">
    <source>
        <dbReference type="ARBA" id="ARBA00022475"/>
    </source>
</evidence>
<dbReference type="InterPro" id="IPR050189">
    <property type="entry name" value="MFS_Efflux_Transporters"/>
</dbReference>
<dbReference type="Gene3D" id="1.20.1250.20">
    <property type="entry name" value="MFS general substrate transporter like domains"/>
    <property type="match status" value="2"/>
</dbReference>
<feature type="transmembrane region" description="Helical" evidence="7">
    <location>
        <begin position="335"/>
        <end position="355"/>
    </location>
</feature>
<accession>A0A1H5VYT6</accession>
<evidence type="ECO:0000313" key="9">
    <source>
        <dbReference type="EMBL" id="SEF91727.1"/>
    </source>
</evidence>
<feature type="transmembrane region" description="Helical" evidence="7">
    <location>
        <begin position="272"/>
        <end position="291"/>
    </location>
</feature>
<dbReference type="PROSITE" id="PS50850">
    <property type="entry name" value="MFS"/>
    <property type="match status" value="1"/>
</dbReference>
<dbReference type="PANTHER" id="PTHR43124">
    <property type="entry name" value="PURINE EFFLUX PUMP PBUE"/>
    <property type="match status" value="1"/>
</dbReference>
<dbReference type="EMBL" id="FNUK01000016">
    <property type="protein sequence ID" value="SEF91727.1"/>
    <property type="molecule type" value="Genomic_DNA"/>
</dbReference>
<feature type="transmembrane region" description="Helical" evidence="7">
    <location>
        <begin position="164"/>
        <end position="182"/>
    </location>
</feature>
<dbReference type="RefSeq" id="WP_103896270.1">
    <property type="nucleotide sequence ID" value="NZ_FNUK01000016.1"/>
</dbReference>
<dbReference type="InterPro" id="IPR020846">
    <property type="entry name" value="MFS_dom"/>
</dbReference>
<evidence type="ECO:0000256" key="1">
    <source>
        <dbReference type="ARBA" id="ARBA00004651"/>
    </source>
</evidence>
<name>A0A1H5VYT6_9CLOT</name>
<evidence type="ECO:0000313" key="10">
    <source>
        <dbReference type="Proteomes" id="UP000242850"/>
    </source>
</evidence>